<feature type="signal peptide" evidence="1">
    <location>
        <begin position="1"/>
        <end position="23"/>
    </location>
</feature>
<reference evidence="4 6" key="3">
    <citation type="journal article" date="2020" name="Int. J. Syst. Evol. Microbiol.">
        <title>Novel acetic acid bacteria from cider fermentations: Acetobacter conturbans sp. nov. and Acetobacter fallax sp. nov.</title>
        <authorList>
            <person name="Sombolestani A.S."/>
            <person name="Cleenwerck I."/>
            <person name="Cnockaert M."/>
            <person name="Borremans W."/>
            <person name="Wieme A.D."/>
            <person name="De Vuyst L."/>
            <person name="Vandamme P."/>
        </authorList>
    </citation>
    <scope>NUCLEOTIDE SEQUENCE [LARGE SCALE GENOMIC DNA]</scope>
    <source>
        <strain evidence="4 6">LMG 23848</strain>
    </source>
</reference>
<dbReference type="EMBL" id="WOTE01000021">
    <property type="protein sequence ID" value="NHO40551.1"/>
    <property type="molecule type" value="Genomic_DNA"/>
</dbReference>
<dbReference type="PATRIC" id="fig|431306.5.peg.2819"/>
<reference evidence="2" key="2">
    <citation type="submission" date="2014-09" db="EMBL/GenBank/DDBJ databases">
        <authorList>
            <person name="Magalhaes I.L.F."/>
            <person name="Oliveira U."/>
            <person name="Santos F.R."/>
            <person name="Vidigal T.H.D.A."/>
            <person name="Brescovit A.D."/>
            <person name="Santos A.J."/>
        </authorList>
    </citation>
    <scope>NUCLEOTIDE SEQUENCE</scope>
    <source>
        <strain evidence="2">LMG 23848T</strain>
    </source>
</reference>
<dbReference type="AlphaFoldDB" id="A0A0U5F6G2"/>
<dbReference type="EMBL" id="LN609303">
    <property type="protein sequence ID" value="CEF57448.1"/>
    <property type="molecule type" value="Genomic_DNA"/>
</dbReference>
<gene>
    <name evidence="3" type="ORF">AGA_1P145</name>
    <name evidence="2" type="ORF">AGA_1P88</name>
    <name evidence="4" type="ORF">GOB80_12925</name>
</gene>
<evidence type="ECO:0000313" key="5">
    <source>
        <dbReference type="Proteomes" id="UP000068250"/>
    </source>
</evidence>
<name>A0A0U5F6G2_9PROT</name>
<protein>
    <recommendedName>
        <fullName evidence="7">SH3b domain-containing protein</fullName>
    </recommendedName>
</protein>
<evidence type="ECO:0008006" key="7">
    <source>
        <dbReference type="Google" id="ProtNLM"/>
    </source>
</evidence>
<keyword evidence="6" id="KW-1185">Reference proteome</keyword>
<feature type="chain" id="PRO_5015049009" description="SH3b domain-containing protein" evidence="1">
    <location>
        <begin position="24"/>
        <end position="157"/>
    </location>
</feature>
<organism evidence="2 5">
    <name type="scientific">Acetobacter ghanensis</name>
    <dbReference type="NCBI Taxonomy" id="431306"/>
    <lineage>
        <taxon>Bacteria</taxon>
        <taxon>Pseudomonadati</taxon>
        <taxon>Pseudomonadota</taxon>
        <taxon>Alphaproteobacteria</taxon>
        <taxon>Acetobacterales</taxon>
        <taxon>Acetobacteraceae</taxon>
        <taxon>Acetobacter</taxon>
    </lineage>
</organism>
<evidence type="ECO:0000256" key="1">
    <source>
        <dbReference type="SAM" id="SignalP"/>
    </source>
</evidence>
<evidence type="ECO:0000313" key="2">
    <source>
        <dbReference type="EMBL" id="CEF57396.1"/>
    </source>
</evidence>
<evidence type="ECO:0000313" key="3">
    <source>
        <dbReference type="EMBL" id="CEF57448.1"/>
    </source>
</evidence>
<accession>A0A0U5F6G2</accession>
<proteinExistence type="predicted"/>
<dbReference type="Proteomes" id="UP000657200">
    <property type="component" value="Unassembled WGS sequence"/>
</dbReference>
<dbReference type="RefSeq" id="WP_059024939.1">
    <property type="nucleotide sequence ID" value="NZ_LN609303.1"/>
</dbReference>
<evidence type="ECO:0000313" key="4">
    <source>
        <dbReference type="EMBL" id="NHO40551.1"/>
    </source>
</evidence>
<evidence type="ECO:0000313" key="6">
    <source>
        <dbReference type="Proteomes" id="UP000657200"/>
    </source>
</evidence>
<reference evidence="5" key="1">
    <citation type="submission" date="2014-09" db="EMBL/GenBank/DDBJ databases">
        <authorList>
            <person name="Illeghems K.G."/>
        </authorList>
    </citation>
    <scope>NUCLEOTIDE SEQUENCE [LARGE SCALE GENOMIC DNA]</scope>
    <source>
        <strain evidence="5">LMG 23848T</strain>
        <plasmid evidence="5">1P</plasmid>
    </source>
</reference>
<dbReference type="Proteomes" id="UP000068250">
    <property type="component" value="Plasmid 1P"/>
</dbReference>
<dbReference type="OrthoDB" id="7219051at2"/>
<sequence>MSLRSTLTLTLLAGGLLAGPAYAQDVSPAELDRLAAERQEAIGPRDWGPPVDAAPEAQLMPLGGHVTCMSPRMAFEPVYAGPGSNTRQVGVAPPQLAVTTTTSGGWTRILRAYGKAAWIPTEDLQPWTSTTASAGTHCIVAGMRPSDGMILFSYPGA</sequence>
<geneLocation type="plasmid" evidence="5">
    <name>1P</name>
</geneLocation>
<keyword evidence="1" id="KW-0732">Signal</keyword>
<dbReference type="EMBL" id="LN609303">
    <property type="protein sequence ID" value="CEF57396.1"/>
    <property type="molecule type" value="Genomic_DNA"/>
</dbReference>